<dbReference type="Proteomes" id="UP000634667">
    <property type="component" value="Unassembled WGS sequence"/>
</dbReference>
<accession>A0ABQ2WRG4</accession>
<keyword evidence="1" id="KW-1133">Transmembrane helix</keyword>
<name>A0ABQ2WRG4_9ALTE</name>
<organism evidence="2 3">
    <name type="scientific">Alishewanella tabrizica</name>
    <dbReference type="NCBI Taxonomy" id="671278"/>
    <lineage>
        <taxon>Bacteria</taxon>
        <taxon>Pseudomonadati</taxon>
        <taxon>Pseudomonadota</taxon>
        <taxon>Gammaproteobacteria</taxon>
        <taxon>Alteromonadales</taxon>
        <taxon>Alteromonadaceae</taxon>
        <taxon>Alishewanella</taxon>
    </lineage>
</organism>
<keyword evidence="1" id="KW-0472">Membrane</keyword>
<proteinExistence type="predicted"/>
<comment type="caution">
    <text evidence="2">The sequence shown here is derived from an EMBL/GenBank/DDBJ whole genome shotgun (WGS) entry which is preliminary data.</text>
</comment>
<evidence type="ECO:0000313" key="3">
    <source>
        <dbReference type="Proteomes" id="UP000634667"/>
    </source>
</evidence>
<evidence type="ECO:0000256" key="1">
    <source>
        <dbReference type="SAM" id="Phobius"/>
    </source>
</evidence>
<reference evidence="3" key="1">
    <citation type="journal article" date="2019" name="Int. J. Syst. Evol. Microbiol.">
        <title>The Global Catalogue of Microorganisms (GCM) 10K type strain sequencing project: providing services to taxonomists for standard genome sequencing and annotation.</title>
        <authorList>
            <consortium name="The Broad Institute Genomics Platform"/>
            <consortium name="The Broad Institute Genome Sequencing Center for Infectious Disease"/>
            <person name="Wu L."/>
            <person name="Ma J."/>
        </authorList>
    </citation>
    <scope>NUCLEOTIDE SEQUENCE [LARGE SCALE GENOMIC DNA]</scope>
    <source>
        <strain evidence="3">KCTC 23723</strain>
    </source>
</reference>
<sequence>MLKLSRRNWNNILIFLVLVLMYSLYDWSGTTTSGTQSRMQLVPEDAQLLSVSIDNLRLVQIAGQWRIQPVSRAGVEPQQLANSWQYTILQPVAEIAGKNWVPVAQASVQLVGEFTPQIWLLYPEPNYVSAVASSQPGFLLQQVGQPQLYQLSAAQARLLFLLE</sequence>
<protein>
    <submittedName>
        <fullName evidence="2">Uncharacterized protein</fullName>
    </submittedName>
</protein>
<keyword evidence="3" id="KW-1185">Reference proteome</keyword>
<feature type="transmembrane region" description="Helical" evidence="1">
    <location>
        <begin position="12"/>
        <end position="28"/>
    </location>
</feature>
<dbReference type="EMBL" id="BMYR01000012">
    <property type="protein sequence ID" value="GGW69806.1"/>
    <property type="molecule type" value="Genomic_DNA"/>
</dbReference>
<evidence type="ECO:0000313" key="2">
    <source>
        <dbReference type="EMBL" id="GGW69806.1"/>
    </source>
</evidence>
<gene>
    <name evidence="2" type="ORF">GCM10008111_27360</name>
</gene>
<keyword evidence="1" id="KW-0812">Transmembrane</keyword>
<dbReference type="RefSeq" id="WP_189483796.1">
    <property type="nucleotide sequence ID" value="NZ_BMYR01000012.1"/>
</dbReference>